<dbReference type="GO" id="GO:0046872">
    <property type="term" value="F:metal ion binding"/>
    <property type="evidence" value="ECO:0007669"/>
    <property type="project" value="UniProtKB-KW"/>
</dbReference>
<comment type="subcellular location">
    <subcellularLocation>
        <location evidence="2">Cytoplasm</location>
    </subcellularLocation>
</comment>
<dbReference type="Proteomes" id="UP000588017">
    <property type="component" value="Unassembled WGS sequence"/>
</dbReference>
<dbReference type="InterPro" id="IPR018163">
    <property type="entry name" value="Thr/Ala-tRNA-synth_IIc_edit"/>
</dbReference>
<evidence type="ECO:0000313" key="8">
    <source>
        <dbReference type="EMBL" id="MBB6169382.1"/>
    </source>
</evidence>
<organism evidence="8 9">
    <name type="scientific">Chelatococcus composti</name>
    <dbReference type="NCBI Taxonomy" id="1743235"/>
    <lineage>
        <taxon>Bacteria</taxon>
        <taxon>Pseudomonadati</taxon>
        <taxon>Pseudomonadota</taxon>
        <taxon>Alphaproteobacteria</taxon>
        <taxon>Hyphomicrobiales</taxon>
        <taxon>Chelatococcaceae</taxon>
        <taxon>Chelatococcus</taxon>
    </lineage>
</organism>
<dbReference type="PANTHER" id="PTHR43462:SF1">
    <property type="entry name" value="ALANYL-TRNA EDITING PROTEIN AARSD1"/>
    <property type="match status" value="1"/>
</dbReference>
<dbReference type="Gene3D" id="3.30.980.10">
    <property type="entry name" value="Threonyl-trna Synthetase, Chain A, domain 2"/>
    <property type="match status" value="1"/>
</dbReference>
<evidence type="ECO:0000313" key="9">
    <source>
        <dbReference type="Proteomes" id="UP000588017"/>
    </source>
</evidence>
<keyword evidence="5" id="KW-0862">Zinc</keyword>
<keyword evidence="4" id="KW-0479">Metal-binding</keyword>
<evidence type="ECO:0000256" key="5">
    <source>
        <dbReference type="ARBA" id="ARBA00022833"/>
    </source>
</evidence>
<dbReference type="GO" id="GO:0003676">
    <property type="term" value="F:nucleic acid binding"/>
    <property type="evidence" value="ECO:0007669"/>
    <property type="project" value="InterPro"/>
</dbReference>
<dbReference type="GO" id="GO:0004813">
    <property type="term" value="F:alanine-tRNA ligase activity"/>
    <property type="evidence" value="ECO:0007669"/>
    <property type="project" value="InterPro"/>
</dbReference>
<evidence type="ECO:0000256" key="1">
    <source>
        <dbReference type="ARBA" id="ARBA00001947"/>
    </source>
</evidence>
<sequence>MSKTTLLFRDDPYARTAEATVVGIDDNGGIVLDRTIFYAQGGGQPGDVGWITLPDGGEIAIANAVYGPDRSTVAHIPAAAGRLPAVGDTVGLRLDWAVRHARMRVHTALHLLSVVLPFPVTGGAIGNGEGRLDFDIPDAGLDKDEISARLNDMITKDAPVRERWITDEELLANPGLVKTMSVKPPMGTGRVRLVEIEGLDLQPCGGTHVRSTGEIGPVAVTAIEKKGRQNRRVRIALV</sequence>
<proteinExistence type="predicted"/>
<dbReference type="Gene3D" id="2.40.30.130">
    <property type="match status" value="1"/>
</dbReference>
<dbReference type="PANTHER" id="PTHR43462">
    <property type="entry name" value="ALANYL-TRNA EDITING PROTEIN"/>
    <property type="match status" value="1"/>
</dbReference>
<gene>
    <name evidence="8" type="ORF">HNQ73_003024</name>
</gene>
<dbReference type="SMART" id="SM00863">
    <property type="entry name" value="tRNA_SAD"/>
    <property type="match status" value="1"/>
</dbReference>
<evidence type="ECO:0000256" key="4">
    <source>
        <dbReference type="ARBA" id="ARBA00022723"/>
    </source>
</evidence>
<comment type="caution">
    <text evidence="8">The sequence shown here is derived from an EMBL/GenBank/DDBJ whole genome shotgun (WGS) entry which is preliminary data.</text>
</comment>
<dbReference type="SUPFAM" id="SSF55186">
    <property type="entry name" value="ThrRS/AlaRS common domain"/>
    <property type="match status" value="1"/>
</dbReference>
<dbReference type="InterPro" id="IPR009000">
    <property type="entry name" value="Transl_B-barrel_sf"/>
</dbReference>
<name>A0A841KDE6_9HYPH</name>
<dbReference type="InterPro" id="IPR051335">
    <property type="entry name" value="Alanyl-tRNA_Editing_Enzymes"/>
</dbReference>
<dbReference type="Pfam" id="PF07973">
    <property type="entry name" value="tRNA_SAD"/>
    <property type="match status" value="1"/>
</dbReference>
<dbReference type="EMBL" id="JACHEH010000007">
    <property type="protein sequence ID" value="MBB6169382.1"/>
    <property type="molecule type" value="Genomic_DNA"/>
</dbReference>
<keyword evidence="8" id="KW-0378">Hydrolase</keyword>
<dbReference type="AlphaFoldDB" id="A0A841KDE6"/>
<dbReference type="Pfam" id="PF01411">
    <property type="entry name" value="tRNA-synt_2c"/>
    <property type="match status" value="1"/>
</dbReference>
<evidence type="ECO:0000256" key="3">
    <source>
        <dbReference type="ARBA" id="ARBA00017959"/>
    </source>
</evidence>
<dbReference type="InterPro" id="IPR018164">
    <property type="entry name" value="Ala-tRNA-synth_IIc_N"/>
</dbReference>
<dbReference type="GO" id="GO:0005737">
    <property type="term" value="C:cytoplasm"/>
    <property type="evidence" value="ECO:0007669"/>
    <property type="project" value="UniProtKB-SubCell"/>
</dbReference>
<comment type="cofactor">
    <cofactor evidence="1">
        <name>Zn(2+)</name>
        <dbReference type="ChEBI" id="CHEBI:29105"/>
    </cofactor>
</comment>
<dbReference type="GO" id="GO:0005524">
    <property type="term" value="F:ATP binding"/>
    <property type="evidence" value="ECO:0007669"/>
    <property type="project" value="InterPro"/>
</dbReference>
<dbReference type="SUPFAM" id="SSF50447">
    <property type="entry name" value="Translation proteins"/>
    <property type="match status" value="1"/>
</dbReference>
<evidence type="ECO:0000259" key="7">
    <source>
        <dbReference type="PROSITE" id="PS50860"/>
    </source>
</evidence>
<evidence type="ECO:0000256" key="2">
    <source>
        <dbReference type="ARBA" id="ARBA00004496"/>
    </source>
</evidence>
<dbReference type="InterPro" id="IPR012947">
    <property type="entry name" value="tRNA_SAD"/>
</dbReference>
<dbReference type="PROSITE" id="PS50860">
    <property type="entry name" value="AA_TRNA_LIGASE_II_ALA"/>
    <property type="match status" value="1"/>
</dbReference>
<feature type="domain" description="Alanyl-transfer RNA synthetases family profile" evidence="7">
    <location>
        <begin position="1"/>
        <end position="238"/>
    </location>
</feature>
<dbReference type="GO" id="GO:0002161">
    <property type="term" value="F:aminoacyl-tRNA deacylase activity"/>
    <property type="evidence" value="ECO:0007669"/>
    <property type="project" value="UniProtKB-ARBA"/>
</dbReference>
<dbReference type="GO" id="GO:0006419">
    <property type="term" value="P:alanyl-tRNA aminoacylation"/>
    <property type="evidence" value="ECO:0007669"/>
    <property type="project" value="InterPro"/>
</dbReference>
<dbReference type="RefSeq" id="WP_183335696.1">
    <property type="nucleotide sequence ID" value="NZ_BMHX01000007.1"/>
</dbReference>
<keyword evidence="9" id="KW-1185">Reference proteome</keyword>
<evidence type="ECO:0000256" key="6">
    <source>
        <dbReference type="ARBA" id="ARBA00032577"/>
    </source>
</evidence>
<reference evidence="8 9" key="1">
    <citation type="submission" date="2020-08" db="EMBL/GenBank/DDBJ databases">
        <title>Genomic Encyclopedia of Type Strains, Phase IV (KMG-IV): sequencing the most valuable type-strain genomes for metagenomic binning, comparative biology and taxonomic classification.</title>
        <authorList>
            <person name="Goeker M."/>
        </authorList>
    </citation>
    <scope>NUCLEOTIDE SEQUENCE [LARGE SCALE GENOMIC DNA]</scope>
    <source>
        <strain evidence="8 9">DSM 101465</strain>
    </source>
</reference>
<protein>
    <recommendedName>
        <fullName evidence="3">Alanine--tRNA ligase</fullName>
    </recommendedName>
    <alternativeName>
        <fullName evidence="6">Alanyl-tRNA synthetase</fullName>
    </alternativeName>
</protein>
<dbReference type="InterPro" id="IPR018165">
    <property type="entry name" value="Ala-tRNA-synth_IIc_core"/>
</dbReference>
<accession>A0A841KDE6</accession>